<proteinExistence type="predicted"/>
<evidence type="ECO:0000313" key="2">
    <source>
        <dbReference type="Proteomes" id="UP000566819"/>
    </source>
</evidence>
<comment type="caution">
    <text evidence="1">The sequence shown here is derived from an EMBL/GenBank/DDBJ whole genome shotgun (WGS) entry which is preliminary data.</text>
</comment>
<gene>
    <name evidence="1" type="ORF">G7Y89_g15298</name>
</gene>
<dbReference type="Proteomes" id="UP000566819">
    <property type="component" value="Unassembled WGS sequence"/>
</dbReference>
<name>A0A8H4QQK6_9HELO</name>
<dbReference type="AlphaFoldDB" id="A0A8H4QQK6"/>
<evidence type="ECO:0000313" key="1">
    <source>
        <dbReference type="EMBL" id="KAF4615575.1"/>
    </source>
</evidence>
<keyword evidence="2" id="KW-1185">Reference proteome</keyword>
<organism evidence="1 2">
    <name type="scientific">Cudoniella acicularis</name>
    <dbReference type="NCBI Taxonomy" id="354080"/>
    <lineage>
        <taxon>Eukaryota</taxon>
        <taxon>Fungi</taxon>
        <taxon>Dikarya</taxon>
        <taxon>Ascomycota</taxon>
        <taxon>Pezizomycotina</taxon>
        <taxon>Leotiomycetes</taxon>
        <taxon>Helotiales</taxon>
        <taxon>Tricladiaceae</taxon>
        <taxon>Cudoniella</taxon>
    </lineage>
</organism>
<protein>
    <submittedName>
        <fullName evidence="1">Uncharacterized protein</fullName>
    </submittedName>
</protein>
<accession>A0A8H4QQK6</accession>
<sequence length="224" mass="24154">MLQRLARLWIHPFSRLTLHGSHGTVQQRLSWGMMGLALRQGSVDDAGEAVLLGSSGVFFGSASAPWLSPPICHITRGRRAPLSAASGLLAVIAPATKLFDSGLSSAFWLSGESAESAENSVSASLGRRQALLGPDEGSMVGVTALRRHHREPGRLLSEDTGGLIGVALTLLVTQGFDSVNWLLRRVEDCESAMFCLQRNGVSSSHQNFTWKLWSGPFLPRPEPR</sequence>
<reference evidence="1 2" key="1">
    <citation type="submission" date="2020-03" db="EMBL/GenBank/DDBJ databases">
        <title>Draft Genome Sequence of Cudoniella acicularis.</title>
        <authorList>
            <person name="Buettner E."/>
            <person name="Kellner H."/>
        </authorList>
    </citation>
    <scope>NUCLEOTIDE SEQUENCE [LARGE SCALE GENOMIC DNA]</scope>
    <source>
        <strain evidence="1 2">DSM 108380</strain>
    </source>
</reference>
<dbReference type="EMBL" id="JAAMPI010002314">
    <property type="protein sequence ID" value="KAF4615575.1"/>
    <property type="molecule type" value="Genomic_DNA"/>
</dbReference>